<feature type="transmembrane region" description="Helical" evidence="5">
    <location>
        <begin position="175"/>
        <end position="194"/>
    </location>
</feature>
<dbReference type="AlphaFoldDB" id="A0A251X702"/>
<comment type="caution">
    <text evidence="6">The sequence shown here is derived from an EMBL/GenBank/DDBJ whole genome shotgun (WGS) entry which is preliminary data.</text>
</comment>
<evidence type="ECO:0000256" key="3">
    <source>
        <dbReference type="ARBA" id="ARBA00022989"/>
    </source>
</evidence>
<evidence type="ECO:0000256" key="5">
    <source>
        <dbReference type="SAM" id="Phobius"/>
    </source>
</evidence>
<evidence type="ECO:0000256" key="4">
    <source>
        <dbReference type="ARBA" id="ARBA00023136"/>
    </source>
</evidence>
<feature type="transmembrane region" description="Helical" evidence="5">
    <location>
        <begin position="150"/>
        <end position="169"/>
    </location>
</feature>
<sequence>MTQHNTVSVDDPVNRLQHFPVTFFAVVMGLSGLAISYQKAHEVLGLPHWIGMGLAYLVLILFAVISLIYGLKMVKYPAEVRGEFTHPIRLNFFAAISISMLLIAVIYHSIQASMAIYAWYAGAILHLFLTLYVLSFWINHNVEIHHSNPAWFIPIVGNVIIPVAGIHYVPTEIVFFFFSIGLFFWLVLFTLIFYRIIFHHQLVEKFMPTLFIFIAPPAIGFVAYVKMVGQLDLTGQLLYNVGLFFTLLLFFMYKNFTRLKFFISWWAFTFPMAAMTIATIVRYQLTQQPFFEFLSYILLILSTLIITTVAVRTIQHIIKGEICVVEK</sequence>
<dbReference type="InterPro" id="IPR052951">
    <property type="entry name" value="Tellurite_res_ion_channel"/>
</dbReference>
<dbReference type="OrthoDB" id="309023at2"/>
<feature type="transmembrane region" description="Helical" evidence="5">
    <location>
        <begin position="116"/>
        <end position="138"/>
    </location>
</feature>
<dbReference type="Pfam" id="PF03595">
    <property type="entry name" value="SLAC1"/>
    <property type="match status" value="1"/>
</dbReference>
<feature type="transmembrane region" description="Helical" evidence="5">
    <location>
        <begin position="49"/>
        <end position="69"/>
    </location>
</feature>
<comment type="subcellular location">
    <subcellularLocation>
        <location evidence="1">Membrane</location>
        <topology evidence="1">Multi-pass membrane protein</topology>
    </subcellularLocation>
</comment>
<dbReference type="PANTHER" id="PTHR37955:SF1">
    <property type="entry name" value="DEP DOMAIN-CONTAINING PROTEIN"/>
    <property type="match status" value="1"/>
</dbReference>
<dbReference type="EMBL" id="MSLT01000012">
    <property type="protein sequence ID" value="OUD13751.1"/>
    <property type="molecule type" value="Genomic_DNA"/>
</dbReference>
<keyword evidence="4 5" id="KW-0472">Membrane</keyword>
<dbReference type="Gene3D" id="1.50.10.150">
    <property type="entry name" value="Voltage-dependent anion channel"/>
    <property type="match status" value="1"/>
</dbReference>
<protein>
    <submittedName>
        <fullName evidence="6">C4-dicarboxylate ABC transporter</fullName>
    </submittedName>
</protein>
<feature type="transmembrane region" description="Helical" evidence="5">
    <location>
        <begin position="206"/>
        <end position="225"/>
    </location>
</feature>
<dbReference type="GO" id="GO:0005886">
    <property type="term" value="C:plasma membrane"/>
    <property type="evidence" value="ECO:0007669"/>
    <property type="project" value="TreeGrafter"/>
</dbReference>
<dbReference type="RefSeq" id="WP_086487530.1">
    <property type="nucleotide sequence ID" value="NZ_MSLT01000012.1"/>
</dbReference>
<evidence type="ECO:0000313" key="6">
    <source>
        <dbReference type="EMBL" id="OUD13751.1"/>
    </source>
</evidence>
<reference evidence="6 7" key="1">
    <citation type="submission" date="2016-12" db="EMBL/GenBank/DDBJ databases">
        <title>Thioflexothrix psekupsii D3 genome sequencing and assembly.</title>
        <authorList>
            <person name="Fomenkov A."/>
            <person name="Vincze T."/>
            <person name="Grabovich M."/>
            <person name="Anton B.P."/>
            <person name="Dubinina G."/>
            <person name="Orlova M."/>
            <person name="Belousova E."/>
            <person name="Roberts R.J."/>
        </authorList>
    </citation>
    <scope>NUCLEOTIDE SEQUENCE [LARGE SCALE GENOMIC DNA]</scope>
    <source>
        <strain evidence="6">D3</strain>
    </source>
</reference>
<keyword evidence="2 5" id="KW-0812">Transmembrane</keyword>
<name>A0A251X702_9GAMM</name>
<dbReference type="GO" id="GO:0046583">
    <property type="term" value="F:monoatomic cation efflux transmembrane transporter activity"/>
    <property type="evidence" value="ECO:0007669"/>
    <property type="project" value="TreeGrafter"/>
</dbReference>
<feature type="transmembrane region" description="Helical" evidence="5">
    <location>
        <begin position="261"/>
        <end position="281"/>
    </location>
</feature>
<feature type="transmembrane region" description="Helical" evidence="5">
    <location>
        <begin position="21"/>
        <end position="37"/>
    </location>
</feature>
<feature type="transmembrane region" description="Helical" evidence="5">
    <location>
        <begin position="293"/>
        <end position="311"/>
    </location>
</feature>
<feature type="transmembrane region" description="Helical" evidence="5">
    <location>
        <begin position="90"/>
        <end position="110"/>
    </location>
</feature>
<dbReference type="CDD" id="cd09323">
    <property type="entry name" value="TDT_SLAC1_like"/>
    <property type="match status" value="1"/>
</dbReference>
<dbReference type="Proteomes" id="UP000194798">
    <property type="component" value="Unassembled WGS sequence"/>
</dbReference>
<evidence type="ECO:0000313" key="7">
    <source>
        <dbReference type="Proteomes" id="UP000194798"/>
    </source>
</evidence>
<gene>
    <name evidence="6" type="ORF">TPSD3_05195</name>
</gene>
<accession>A0A251X702</accession>
<keyword evidence="7" id="KW-1185">Reference proteome</keyword>
<proteinExistence type="predicted"/>
<keyword evidence="3 5" id="KW-1133">Transmembrane helix</keyword>
<dbReference type="InterPro" id="IPR038665">
    <property type="entry name" value="Voltage-dep_anion_channel_sf"/>
</dbReference>
<feature type="transmembrane region" description="Helical" evidence="5">
    <location>
        <begin position="237"/>
        <end position="254"/>
    </location>
</feature>
<evidence type="ECO:0000256" key="2">
    <source>
        <dbReference type="ARBA" id="ARBA00022692"/>
    </source>
</evidence>
<dbReference type="InterPro" id="IPR004695">
    <property type="entry name" value="SLAC1/Mae1/Ssu1/TehA"/>
</dbReference>
<evidence type="ECO:0000256" key="1">
    <source>
        <dbReference type="ARBA" id="ARBA00004141"/>
    </source>
</evidence>
<organism evidence="6 7">
    <name type="scientific">Thioflexithrix psekupsensis</name>
    <dbReference type="NCBI Taxonomy" id="1570016"/>
    <lineage>
        <taxon>Bacteria</taxon>
        <taxon>Pseudomonadati</taxon>
        <taxon>Pseudomonadota</taxon>
        <taxon>Gammaproteobacteria</taxon>
        <taxon>Thiotrichales</taxon>
        <taxon>Thioflexithrix</taxon>
    </lineage>
</organism>
<dbReference type="PANTHER" id="PTHR37955">
    <property type="entry name" value="TELLURITE RESISTANCE PROTEIN TEHA"/>
    <property type="match status" value="1"/>
</dbReference>